<dbReference type="GO" id="GO:0003847">
    <property type="term" value="F:1-alkyl-2-acetylglycerophosphocholine esterase activity"/>
    <property type="evidence" value="ECO:0007669"/>
    <property type="project" value="TreeGrafter"/>
</dbReference>
<keyword evidence="2" id="KW-0442">Lipid degradation</keyword>
<reference evidence="4" key="1">
    <citation type="submission" date="2020-11" db="EMBL/GenBank/DDBJ databases">
        <title>Agrobacterium vitis strain K377 genome.</title>
        <authorList>
            <person name="Xi H."/>
        </authorList>
    </citation>
    <scope>NUCLEOTIDE SEQUENCE</scope>
    <source>
        <strain evidence="4">K377</strain>
    </source>
</reference>
<dbReference type="PANTHER" id="PTHR10272:SF0">
    <property type="entry name" value="PLATELET-ACTIVATING FACTOR ACETYLHYDROLASE"/>
    <property type="match status" value="1"/>
</dbReference>
<dbReference type="AlphaFoldDB" id="A0AAE2RIR9"/>
<evidence type="ECO:0000256" key="2">
    <source>
        <dbReference type="ARBA" id="ARBA00022963"/>
    </source>
</evidence>
<dbReference type="GO" id="GO:0016042">
    <property type="term" value="P:lipid catabolic process"/>
    <property type="evidence" value="ECO:0007669"/>
    <property type="project" value="UniProtKB-KW"/>
</dbReference>
<dbReference type="PANTHER" id="PTHR10272">
    <property type="entry name" value="PLATELET-ACTIVATING FACTOR ACETYLHYDROLASE"/>
    <property type="match status" value="1"/>
</dbReference>
<keyword evidence="3" id="KW-0443">Lipid metabolism</keyword>
<gene>
    <name evidence="4" type="ORF">IEI95_023755</name>
</gene>
<comment type="caution">
    <text evidence="4">The sequence shown here is derived from an EMBL/GenBank/DDBJ whole genome shotgun (WGS) entry which is preliminary data.</text>
</comment>
<accession>A0AAE2RIR9</accession>
<organism evidence="4 5">
    <name type="scientific">Agrobacterium vitis</name>
    <name type="common">Rhizobium vitis</name>
    <dbReference type="NCBI Taxonomy" id="373"/>
    <lineage>
        <taxon>Bacteria</taxon>
        <taxon>Pseudomonadati</taxon>
        <taxon>Pseudomonadota</taxon>
        <taxon>Alphaproteobacteria</taxon>
        <taxon>Hyphomicrobiales</taxon>
        <taxon>Rhizobiaceae</taxon>
        <taxon>Rhizobium/Agrobacterium group</taxon>
        <taxon>Agrobacterium</taxon>
    </lineage>
</organism>
<dbReference type="Pfam" id="PF03403">
    <property type="entry name" value="PAF-AH_p_II"/>
    <property type="match status" value="1"/>
</dbReference>
<dbReference type="Gene3D" id="3.40.50.1820">
    <property type="entry name" value="alpha/beta hydrolase"/>
    <property type="match status" value="1"/>
</dbReference>
<dbReference type="InterPro" id="IPR029058">
    <property type="entry name" value="AB_hydrolase_fold"/>
</dbReference>
<proteinExistence type="predicted"/>
<evidence type="ECO:0000256" key="3">
    <source>
        <dbReference type="ARBA" id="ARBA00023098"/>
    </source>
</evidence>
<dbReference type="Proteomes" id="UP000655037">
    <property type="component" value="Unassembled WGS sequence"/>
</dbReference>
<keyword evidence="1 4" id="KW-0378">Hydrolase</keyword>
<evidence type="ECO:0000313" key="4">
    <source>
        <dbReference type="EMBL" id="MBF2717232.1"/>
    </source>
</evidence>
<name>A0AAE2RIR9_AGRVI</name>
<sequence length="354" mass="37544">MEETGCGIPPFVLTSSSKCRDYQSRVVGLAGGVAVRVGRFLLAAVLILTAGQANSAGLKSFDIPADGEGPLLKAVEWSPCAKPDGEIKAGPFILSGVRDCPVEGENRPLIVISHGFGGTNLSHHDTAEALADAGFVVVAINHPDDTAANKERQHNLKALISRPVDVKRVIDFMLGSSPDAARIDPQSIGFFGFSRGGYTGLVLAGANPDFGSLRSPCQDQTGAACDHANRDAFPNVALHHDQRIKAFVIADPLSSVFSAPSSVQNVNAPIQMWGSQYGGDGVSPENLLTVARNLPDKPDFHVVPNSEHFAFLTVCPAELTKSLPELCSDRPGFDRAAFHQGLNSQVVTFFKAHL</sequence>
<evidence type="ECO:0000313" key="5">
    <source>
        <dbReference type="Proteomes" id="UP000655037"/>
    </source>
</evidence>
<protein>
    <submittedName>
        <fullName evidence="4">Dienelactone hydrolase family protein</fullName>
    </submittedName>
</protein>
<dbReference type="PIRSF" id="PIRSF031982">
    <property type="entry name" value="UCP031982_abhydr"/>
    <property type="match status" value="1"/>
</dbReference>
<dbReference type="InterPro" id="IPR016986">
    <property type="entry name" value="UCP031982_abhydr"/>
</dbReference>
<evidence type="ECO:0000256" key="1">
    <source>
        <dbReference type="ARBA" id="ARBA00022801"/>
    </source>
</evidence>
<dbReference type="EMBL" id="JACXXJ020000005">
    <property type="protein sequence ID" value="MBF2717232.1"/>
    <property type="molecule type" value="Genomic_DNA"/>
</dbReference>
<dbReference type="SUPFAM" id="SSF53474">
    <property type="entry name" value="alpha/beta-Hydrolases"/>
    <property type="match status" value="1"/>
</dbReference>